<protein>
    <submittedName>
        <fullName evidence="2">Glycosyl transferase</fullName>
    </submittedName>
</protein>
<dbReference type="CDD" id="cd06433">
    <property type="entry name" value="GT_2_WfgS_like"/>
    <property type="match status" value="1"/>
</dbReference>
<evidence type="ECO:0000313" key="3">
    <source>
        <dbReference type="Proteomes" id="UP000249873"/>
    </source>
</evidence>
<proteinExistence type="predicted"/>
<dbReference type="SUPFAM" id="SSF53448">
    <property type="entry name" value="Nucleotide-diphospho-sugar transferases"/>
    <property type="match status" value="1"/>
</dbReference>
<dbReference type="AlphaFoldDB" id="A0A2Z4GGW1"/>
<dbReference type="Gene3D" id="3.90.550.10">
    <property type="entry name" value="Spore Coat Polysaccharide Biosynthesis Protein SpsA, Chain A"/>
    <property type="match status" value="1"/>
</dbReference>
<keyword evidence="3" id="KW-1185">Reference proteome</keyword>
<dbReference type="GO" id="GO:0016758">
    <property type="term" value="F:hexosyltransferase activity"/>
    <property type="evidence" value="ECO:0007669"/>
    <property type="project" value="UniProtKB-ARBA"/>
</dbReference>
<dbReference type="OrthoDB" id="9788101at2"/>
<accession>A0A2Z4GGW1</accession>
<sequence>MKVSLITVCFNSVKTIGHTIETVLSQDYDIIEYIIKDGGSTDGTLELLSKYKGQIKVVSKADKGIYDAMNQGLELVSGDVIGIINSDDFFPDNKVISRVVDEFKSSNAGAVYGDLEYVDAEDTDKITRKWKAEAYAKSNFLKGWMPPHPTFFLKKEYYEQFGLFNPDFKSAGDYELMVRMLYKEDVKASYIPHVQMKMRAGGVSNASLKNRIRANKEDRRAWKINGIKPKWYTLWQKPLSKVFQWLS</sequence>
<evidence type="ECO:0000313" key="2">
    <source>
        <dbReference type="EMBL" id="AWW00169.1"/>
    </source>
</evidence>
<organism evidence="2 3">
    <name type="scientific">Arcticibacterium luteifluviistationis</name>
    <dbReference type="NCBI Taxonomy" id="1784714"/>
    <lineage>
        <taxon>Bacteria</taxon>
        <taxon>Pseudomonadati</taxon>
        <taxon>Bacteroidota</taxon>
        <taxon>Cytophagia</taxon>
        <taxon>Cytophagales</taxon>
        <taxon>Leadbetterellaceae</taxon>
        <taxon>Arcticibacterium</taxon>
    </lineage>
</organism>
<dbReference type="PANTHER" id="PTHR22916">
    <property type="entry name" value="GLYCOSYLTRANSFERASE"/>
    <property type="match status" value="1"/>
</dbReference>
<feature type="domain" description="Glycosyltransferase 2-like" evidence="1">
    <location>
        <begin position="4"/>
        <end position="134"/>
    </location>
</feature>
<reference evidence="2 3" key="1">
    <citation type="submission" date="2018-05" db="EMBL/GenBank/DDBJ databases">
        <title>Complete genome sequence of Arcticibacterium luteifluviistationis SM1504T, a cytophagaceae bacterium isolated from Arctic surface seawater.</title>
        <authorList>
            <person name="Li Y."/>
            <person name="Qin Q.-L."/>
        </authorList>
    </citation>
    <scope>NUCLEOTIDE SEQUENCE [LARGE SCALE GENOMIC DNA]</scope>
    <source>
        <strain evidence="2 3">SM1504</strain>
    </source>
</reference>
<keyword evidence="2" id="KW-0808">Transferase</keyword>
<name>A0A2Z4GGW1_9BACT</name>
<dbReference type="Pfam" id="PF00535">
    <property type="entry name" value="Glycos_transf_2"/>
    <property type="match status" value="1"/>
</dbReference>
<dbReference type="KEGG" id="als:DJ013_19140"/>
<evidence type="ECO:0000259" key="1">
    <source>
        <dbReference type="Pfam" id="PF00535"/>
    </source>
</evidence>
<dbReference type="RefSeq" id="WP_111373536.1">
    <property type="nucleotide sequence ID" value="NZ_CP029480.1"/>
</dbReference>
<dbReference type="Proteomes" id="UP000249873">
    <property type="component" value="Chromosome"/>
</dbReference>
<dbReference type="InterPro" id="IPR029044">
    <property type="entry name" value="Nucleotide-diphossugar_trans"/>
</dbReference>
<gene>
    <name evidence="2" type="ORF">DJ013_19140</name>
</gene>
<dbReference type="EMBL" id="CP029480">
    <property type="protein sequence ID" value="AWW00169.1"/>
    <property type="molecule type" value="Genomic_DNA"/>
</dbReference>
<dbReference type="PANTHER" id="PTHR22916:SF3">
    <property type="entry name" value="UDP-GLCNAC:BETAGAL BETA-1,3-N-ACETYLGLUCOSAMINYLTRANSFERASE-LIKE PROTEIN 1"/>
    <property type="match status" value="1"/>
</dbReference>
<dbReference type="InterPro" id="IPR001173">
    <property type="entry name" value="Glyco_trans_2-like"/>
</dbReference>